<feature type="transmembrane region" description="Helical" evidence="1">
    <location>
        <begin position="28"/>
        <end position="45"/>
    </location>
</feature>
<keyword evidence="1" id="KW-0472">Membrane</keyword>
<dbReference type="RefSeq" id="WP_244615637.1">
    <property type="nucleotide sequence ID" value="NZ_BAABIJ010000001.1"/>
</dbReference>
<comment type="caution">
    <text evidence="2">The sequence shown here is derived from an EMBL/GenBank/DDBJ whole genome shotgun (WGS) entry which is preliminary data.</text>
</comment>
<evidence type="ECO:0000313" key="2">
    <source>
        <dbReference type="EMBL" id="TWJ14664.1"/>
    </source>
</evidence>
<dbReference type="Pfam" id="PF10067">
    <property type="entry name" value="DUF2306"/>
    <property type="match status" value="1"/>
</dbReference>
<sequence>MNPAPTVADRDPGPPGLAARVPWWRRPWIVPLWAVTAIFIVWRVPDYLGFTPEKSLVALRSHEHYLVMSAHVALGTVALVCCCLQMWPWLRRNRPRAHRISGRIYVAAVIPGSLLALATSVQSMVPVPGRIGNVMLSLLWLGTTLVGFRMARRRRFAEHRRWMIRSFALCFSIVVNRLWTALWFAVLMPFYPAVDVAFWMDVAVASIWSSLLVNVLLAEWWIERTSRPRRPTGPRRDTPVP</sequence>
<feature type="transmembrane region" description="Helical" evidence="1">
    <location>
        <begin position="198"/>
        <end position="222"/>
    </location>
</feature>
<gene>
    <name evidence="2" type="ORF">LX16_0351</name>
</gene>
<evidence type="ECO:0000256" key="1">
    <source>
        <dbReference type="SAM" id="Phobius"/>
    </source>
</evidence>
<name>A0A562V9W0_9ACTN</name>
<keyword evidence="1" id="KW-1133">Transmembrane helix</keyword>
<dbReference type="EMBL" id="VLLL01000005">
    <property type="protein sequence ID" value="TWJ14664.1"/>
    <property type="molecule type" value="Genomic_DNA"/>
</dbReference>
<accession>A0A562V9W0</accession>
<proteinExistence type="predicted"/>
<dbReference type="Proteomes" id="UP000321617">
    <property type="component" value="Unassembled WGS sequence"/>
</dbReference>
<evidence type="ECO:0000313" key="3">
    <source>
        <dbReference type="Proteomes" id="UP000321617"/>
    </source>
</evidence>
<keyword evidence="1" id="KW-0812">Transmembrane</keyword>
<organism evidence="2 3">
    <name type="scientific">Stackebrandtia albiflava</name>
    <dbReference type="NCBI Taxonomy" id="406432"/>
    <lineage>
        <taxon>Bacteria</taxon>
        <taxon>Bacillati</taxon>
        <taxon>Actinomycetota</taxon>
        <taxon>Actinomycetes</taxon>
        <taxon>Glycomycetales</taxon>
        <taxon>Glycomycetaceae</taxon>
        <taxon>Stackebrandtia</taxon>
    </lineage>
</organism>
<feature type="transmembrane region" description="Helical" evidence="1">
    <location>
        <begin position="131"/>
        <end position="150"/>
    </location>
</feature>
<keyword evidence="3" id="KW-1185">Reference proteome</keyword>
<feature type="transmembrane region" description="Helical" evidence="1">
    <location>
        <begin position="65"/>
        <end position="90"/>
    </location>
</feature>
<dbReference type="InterPro" id="IPR018750">
    <property type="entry name" value="DUF2306_membrane"/>
</dbReference>
<protein>
    <submittedName>
        <fullName evidence="2">Putative membrane protein DUF2306</fullName>
    </submittedName>
</protein>
<dbReference type="AlphaFoldDB" id="A0A562V9W0"/>
<feature type="transmembrane region" description="Helical" evidence="1">
    <location>
        <begin position="162"/>
        <end position="186"/>
    </location>
</feature>
<feature type="transmembrane region" description="Helical" evidence="1">
    <location>
        <begin position="102"/>
        <end position="125"/>
    </location>
</feature>
<reference evidence="2 3" key="1">
    <citation type="journal article" date="2013" name="Stand. Genomic Sci.">
        <title>Genomic Encyclopedia of Type Strains, Phase I: The one thousand microbial genomes (KMG-I) project.</title>
        <authorList>
            <person name="Kyrpides N.C."/>
            <person name="Woyke T."/>
            <person name="Eisen J.A."/>
            <person name="Garrity G."/>
            <person name="Lilburn T.G."/>
            <person name="Beck B.J."/>
            <person name="Whitman W.B."/>
            <person name="Hugenholtz P."/>
            <person name="Klenk H.P."/>
        </authorList>
    </citation>
    <scope>NUCLEOTIDE SEQUENCE [LARGE SCALE GENOMIC DNA]</scope>
    <source>
        <strain evidence="2 3">DSM 45044</strain>
    </source>
</reference>